<dbReference type="PANTHER" id="PTHR35596:SF1">
    <property type="entry name" value="MICROBIAL-TYPE PARG CATALYTIC DOMAIN-CONTAINING PROTEIN"/>
    <property type="match status" value="1"/>
</dbReference>
<proteinExistence type="predicted"/>
<dbReference type="AlphaFoldDB" id="A0A7S2TVG9"/>
<organism evidence="2">
    <name type="scientific">Lotharella oceanica</name>
    <dbReference type="NCBI Taxonomy" id="641309"/>
    <lineage>
        <taxon>Eukaryota</taxon>
        <taxon>Sar</taxon>
        <taxon>Rhizaria</taxon>
        <taxon>Cercozoa</taxon>
        <taxon>Chlorarachniophyceae</taxon>
        <taxon>Lotharella</taxon>
    </lineage>
</organism>
<dbReference type="NCBIfam" id="TIGR02452">
    <property type="entry name" value="TIGR02452 family protein"/>
    <property type="match status" value="1"/>
</dbReference>
<dbReference type="SUPFAM" id="SSF52949">
    <property type="entry name" value="Macro domain-like"/>
    <property type="match status" value="1"/>
</dbReference>
<dbReference type="Gene3D" id="3.40.220.10">
    <property type="entry name" value="Leucine Aminopeptidase, subunit E, domain 1"/>
    <property type="match status" value="1"/>
</dbReference>
<dbReference type="EMBL" id="HBHP01020994">
    <property type="protein sequence ID" value="CAD9769092.1"/>
    <property type="molecule type" value="Transcribed_RNA"/>
</dbReference>
<accession>A0A7S2TVG9</accession>
<sequence>MSKQQGNSITPLGYVREYKSLTNRVSLVCYGNRATLESRPPKAVSTLIPDGSRLPRGTPCSVPGKVVNNDTLLEAKALIDDGFSPVVLNMANARSPGGGFRSGAGAQEENLHRRSNLEFCLLHEVKQKRLKYPIPEFGVVYTPKATVFRSSEEGKYAYLSAPFNVAVLSAAAYNRPSLGSNTLRSNYIAAMKKKVQAVIRCALHYGHDAIVLGAWGCGAFKNPPEDVARVMAEVVAEEAGTCRVHVAIIEDYNSRRNRGRSGISIIDTFRDAIESRKEGSTSREN</sequence>
<reference evidence="2" key="1">
    <citation type="submission" date="2021-01" db="EMBL/GenBank/DDBJ databases">
        <authorList>
            <person name="Corre E."/>
            <person name="Pelletier E."/>
            <person name="Niang G."/>
            <person name="Scheremetjew M."/>
            <person name="Finn R."/>
            <person name="Kale V."/>
            <person name="Holt S."/>
            <person name="Cochrane G."/>
            <person name="Meng A."/>
            <person name="Brown T."/>
            <person name="Cohen L."/>
        </authorList>
    </citation>
    <scope>NUCLEOTIDE SEQUENCE</scope>
    <source>
        <strain evidence="2">CCMP622</strain>
    </source>
</reference>
<feature type="domain" description="Microbial-type PARG catalytic" evidence="1">
    <location>
        <begin position="54"/>
        <end position="149"/>
    </location>
</feature>
<dbReference type="InterPro" id="IPR012664">
    <property type="entry name" value="CHP02452"/>
</dbReference>
<dbReference type="InterPro" id="IPR043472">
    <property type="entry name" value="Macro_dom-like"/>
</dbReference>
<dbReference type="Pfam" id="PF10021">
    <property type="entry name" value="PARG_cat_microb"/>
    <property type="match status" value="1"/>
</dbReference>
<dbReference type="PANTHER" id="PTHR35596">
    <property type="entry name" value="DUF2263 DOMAIN-CONTAINING PROTEIN"/>
    <property type="match status" value="1"/>
</dbReference>
<evidence type="ECO:0000259" key="1">
    <source>
        <dbReference type="Pfam" id="PF10021"/>
    </source>
</evidence>
<protein>
    <recommendedName>
        <fullName evidence="1">Microbial-type PARG catalytic domain-containing protein</fullName>
    </recommendedName>
</protein>
<name>A0A7S2TVG9_9EUKA</name>
<dbReference type="InterPro" id="IPR019261">
    <property type="entry name" value="PARG_cat_microbial"/>
</dbReference>
<gene>
    <name evidence="2" type="ORF">LSP00402_LOCUS13074</name>
</gene>
<evidence type="ECO:0000313" key="2">
    <source>
        <dbReference type="EMBL" id="CAD9769092.1"/>
    </source>
</evidence>